<comment type="caution">
    <text evidence="9">The sequence shown here is derived from an EMBL/GenBank/DDBJ whole genome shotgun (WGS) entry which is preliminary data.</text>
</comment>
<feature type="transmembrane region" description="Helical" evidence="7">
    <location>
        <begin position="142"/>
        <end position="163"/>
    </location>
</feature>
<feature type="transmembrane region" description="Helical" evidence="7">
    <location>
        <begin position="169"/>
        <end position="189"/>
    </location>
</feature>
<dbReference type="SUPFAM" id="SSF103473">
    <property type="entry name" value="MFS general substrate transporter"/>
    <property type="match status" value="1"/>
</dbReference>
<keyword evidence="6 7" id="KW-0472">Membrane</keyword>
<evidence type="ECO:0000256" key="5">
    <source>
        <dbReference type="ARBA" id="ARBA00022989"/>
    </source>
</evidence>
<feature type="transmembrane region" description="Helical" evidence="7">
    <location>
        <begin position="201"/>
        <end position="221"/>
    </location>
</feature>
<dbReference type="Gene3D" id="1.20.1720.10">
    <property type="entry name" value="Multidrug resistance protein D"/>
    <property type="match status" value="1"/>
</dbReference>
<dbReference type="GO" id="GO:0005886">
    <property type="term" value="C:plasma membrane"/>
    <property type="evidence" value="ECO:0007669"/>
    <property type="project" value="UniProtKB-SubCell"/>
</dbReference>
<proteinExistence type="predicted"/>
<gene>
    <name evidence="9" type="ORF">ENC19_13740</name>
</gene>
<feature type="transmembrane region" description="Helical" evidence="7">
    <location>
        <begin position="277"/>
        <end position="301"/>
    </location>
</feature>
<evidence type="ECO:0000256" key="6">
    <source>
        <dbReference type="ARBA" id="ARBA00023136"/>
    </source>
</evidence>
<feature type="transmembrane region" description="Helical" evidence="7">
    <location>
        <begin position="343"/>
        <end position="361"/>
    </location>
</feature>
<dbReference type="RefSeq" id="WP_164447588.1">
    <property type="nucleotide sequence ID" value="NZ_SAIY01000004.1"/>
</dbReference>
<dbReference type="AlphaFoldDB" id="A0A6M1L4Z1"/>
<feature type="transmembrane region" description="Helical" evidence="7">
    <location>
        <begin position="449"/>
        <end position="468"/>
    </location>
</feature>
<organism evidence="9 10">
    <name type="scientific">Verrucosispora sioxanthis</name>
    <dbReference type="NCBI Taxonomy" id="2499994"/>
    <lineage>
        <taxon>Bacteria</taxon>
        <taxon>Bacillati</taxon>
        <taxon>Actinomycetota</taxon>
        <taxon>Actinomycetes</taxon>
        <taxon>Micromonosporales</taxon>
        <taxon>Micromonosporaceae</taxon>
        <taxon>Micromonospora</taxon>
    </lineage>
</organism>
<evidence type="ECO:0000313" key="10">
    <source>
        <dbReference type="Proteomes" id="UP000478148"/>
    </source>
</evidence>
<name>A0A6M1L4Z1_9ACTN</name>
<keyword evidence="2" id="KW-0813">Transport</keyword>
<feature type="transmembrane region" description="Helical" evidence="7">
    <location>
        <begin position="110"/>
        <end position="130"/>
    </location>
</feature>
<feature type="domain" description="Major facilitator superfamily (MFS) profile" evidence="8">
    <location>
        <begin position="14"/>
        <end position="473"/>
    </location>
</feature>
<dbReference type="InterPro" id="IPR005829">
    <property type="entry name" value="Sugar_transporter_CS"/>
</dbReference>
<evidence type="ECO:0000259" key="8">
    <source>
        <dbReference type="PROSITE" id="PS50850"/>
    </source>
</evidence>
<evidence type="ECO:0000256" key="7">
    <source>
        <dbReference type="SAM" id="Phobius"/>
    </source>
</evidence>
<protein>
    <submittedName>
        <fullName evidence="9">MFS transporter</fullName>
    </submittedName>
</protein>
<dbReference type="Gene3D" id="1.20.1250.20">
    <property type="entry name" value="MFS general substrate transporter like domains"/>
    <property type="match status" value="1"/>
</dbReference>
<dbReference type="Proteomes" id="UP000478148">
    <property type="component" value="Unassembled WGS sequence"/>
</dbReference>
<feature type="transmembrane region" description="Helical" evidence="7">
    <location>
        <begin position="79"/>
        <end position="98"/>
    </location>
</feature>
<dbReference type="EMBL" id="SAIY01000004">
    <property type="protein sequence ID" value="NGM13650.1"/>
    <property type="molecule type" value="Genomic_DNA"/>
</dbReference>
<dbReference type="PROSITE" id="PS50850">
    <property type="entry name" value="MFS"/>
    <property type="match status" value="1"/>
</dbReference>
<feature type="transmembrane region" description="Helical" evidence="7">
    <location>
        <begin position="12"/>
        <end position="36"/>
    </location>
</feature>
<dbReference type="PANTHER" id="PTHR42718">
    <property type="entry name" value="MAJOR FACILITATOR SUPERFAMILY MULTIDRUG TRANSPORTER MFSC"/>
    <property type="match status" value="1"/>
</dbReference>
<sequence>MQPETTARSAGVAALVALAVTDFLVMLDGLLVTVILPDIQRELGFSQADLGWVVTGYVLVFAGCMLLAGRIADLYGRRLLLLIGYALFGVGALLGGLADSAWMLIASRAIQGLGAAAMTPAGLSLLTVAFPSGRARDRALGVWAAAGSIGIPSGALLGGLVAGAWGWRWVILINVPAAVIGGLLALRSLEESKLPRAQRHLDLPGAATVTGGLAALILALTQLEPMLRGAPTILGGAAGFVVPLAVGILLLAIFAAIESRTAHPLVSLRLLRVPGIVRANIAAAGLPVGLGAMMFIATQYLQAIRGLTPWETGLTYLALALPVTVFSPVAARLLGWLGRRRTAALGFALQATGLLLFLTVGPDSSLLGTVLPAFAITGAGAPIAYIPVTGAAVEDVGDDSGLASGLYNTTQQVSNTIALAAMAAAVAIGSSAAESGGVATSVTVDGVRAGFGAAAVLALGAAVASLFLRREGAVTASAVRETTEQGREPELARAEP</sequence>
<evidence type="ECO:0000256" key="1">
    <source>
        <dbReference type="ARBA" id="ARBA00004651"/>
    </source>
</evidence>
<dbReference type="GO" id="GO:0022857">
    <property type="term" value="F:transmembrane transporter activity"/>
    <property type="evidence" value="ECO:0007669"/>
    <property type="project" value="InterPro"/>
</dbReference>
<dbReference type="PANTHER" id="PTHR42718:SF46">
    <property type="entry name" value="BLR6921 PROTEIN"/>
    <property type="match status" value="1"/>
</dbReference>
<evidence type="ECO:0000313" key="9">
    <source>
        <dbReference type="EMBL" id="NGM13650.1"/>
    </source>
</evidence>
<reference evidence="9 10" key="1">
    <citation type="submission" date="2020-02" db="EMBL/GenBank/DDBJ databases">
        <title>Draft Genome Sequence of Verrucosispora sp. Strain CWR15, Isolated from Gulf of Mexico Sponge.</title>
        <authorList>
            <person name="Kennedy S.J."/>
            <person name="Cella E."/>
            <person name="Azarian T."/>
            <person name="Baker B.J."/>
            <person name="Shaw L.N."/>
        </authorList>
    </citation>
    <scope>NUCLEOTIDE SEQUENCE [LARGE SCALE GENOMIC DNA]</scope>
    <source>
        <strain evidence="9 10">CWR15</strain>
    </source>
</reference>
<dbReference type="PROSITE" id="PS00216">
    <property type="entry name" value="SUGAR_TRANSPORT_1"/>
    <property type="match status" value="1"/>
</dbReference>
<dbReference type="CDD" id="cd17321">
    <property type="entry name" value="MFS_MMR_MDR_like"/>
    <property type="match status" value="1"/>
</dbReference>
<keyword evidence="3" id="KW-1003">Cell membrane</keyword>
<accession>A0A6M1L4Z1</accession>
<evidence type="ECO:0000256" key="3">
    <source>
        <dbReference type="ARBA" id="ARBA00022475"/>
    </source>
</evidence>
<keyword evidence="5 7" id="KW-1133">Transmembrane helix</keyword>
<evidence type="ECO:0000256" key="4">
    <source>
        <dbReference type="ARBA" id="ARBA00022692"/>
    </source>
</evidence>
<comment type="subcellular location">
    <subcellularLocation>
        <location evidence="1">Cell membrane</location>
        <topology evidence="1">Multi-pass membrane protein</topology>
    </subcellularLocation>
</comment>
<dbReference type="InterPro" id="IPR011701">
    <property type="entry name" value="MFS"/>
</dbReference>
<keyword evidence="10" id="KW-1185">Reference proteome</keyword>
<keyword evidence="4 7" id="KW-0812">Transmembrane</keyword>
<evidence type="ECO:0000256" key="2">
    <source>
        <dbReference type="ARBA" id="ARBA00022448"/>
    </source>
</evidence>
<feature type="transmembrane region" description="Helical" evidence="7">
    <location>
        <begin position="313"/>
        <end position="331"/>
    </location>
</feature>
<dbReference type="InterPro" id="IPR036259">
    <property type="entry name" value="MFS_trans_sf"/>
</dbReference>
<feature type="transmembrane region" description="Helical" evidence="7">
    <location>
        <begin position="233"/>
        <end position="257"/>
    </location>
</feature>
<dbReference type="Pfam" id="PF07690">
    <property type="entry name" value="MFS_1"/>
    <property type="match status" value="1"/>
</dbReference>
<dbReference type="InterPro" id="IPR020846">
    <property type="entry name" value="MFS_dom"/>
</dbReference>
<feature type="transmembrane region" description="Helical" evidence="7">
    <location>
        <begin position="48"/>
        <end position="67"/>
    </location>
</feature>